<feature type="domain" description="Ferrous iron transporter FeoA-like" evidence="2">
    <location>
        <begin position="19"/>
        <end position="87"/>
    </location>
</feature>
<name>A0A5M6CZ21_9BACT</name>
<comment type="caution">
    <text evidence="3">The sequence shown here is derived from an EMBL/GenBank/DDBJ whole genome shotgun (WGS) entry which is preliminary data.</text>
</comment>
<dbReference type="SMART" id="SM00899">
    <property type="entry name" value="FeoA"/>
    <property type="match status" value="1"/>
</dbReference>
<evidence type="ECO:0000313" key="3">
    <source>
        <dbReference type="EMBL" id="KAA5538549.1"/>
    </source>
</evidence>
<protein>
    <submittedName>
        <fullName evidence="3">Ferrous iron transport protein A</fullName>
    </submittedName>
</protein>
<dbReference type="InterPro" id="IPR038157">
    <property type="entry name" value="FeoA_core_dom"/>
</dbReference>
<sequence length="97" mass="10039">MATLSMPAVSTAPVATSSLTLAEIGPGWVRCQEVTAVGIDSIRLRRLGICPGRLVELVGRGDPMILNVSGTRIGLSRQLASFVQVEPVAGSAPASPR</sequence>
<dbReference type="EMBL" id="VWOX01000030">
    <property type="protein sequence ID" value="KAA5538549.1"/>
    <property type="molecule type" value="Genomic_DNA"/>
</dbReference>
<evidence type="ECO:0000313" key="4">
    <source>
        <dbReference type="Proteomes" id="UP000324479"/>
    </source>
</evidence>
<organism evidence="3 4">
    <name type="scientific">Roseiconus nitratireducens</name>
    <dbReference type="NCBI Taxonomy" id="2605748"/>
    <lineage>
        <taxon>Bacteria</taxon>
        <taxon>Pseudomonadati</taxon>
        <taxon>Planctomycetota</taxon>
        <taxon>Planctomycetia</taxon>
        <taxon>Pirellulales</taxon>
        <taxon>Pirellulaceae</taxon>
        <taxon>Roseiconus</taxon>
    </lineage>
</organism>
<dbReference type="InterPro" id="IPR007167">
    <property type="entry name" value="Fe-transptr_FeoA-like"/>
</dbReference>
<dbReference type="RefSeq" id="WP_150079813.1">
    <property type="nucleotide sequence ID" value="NZ_VWOX01000030.1"/>
</dbReference>
<reference evidence="3 4" key="1">
    <citation type="submission" date="2019-08" db="EMBL/GenBank/DDBJ databases">
        <authorList>
            <person name="Dhanesh K."/>
            <person name="Kumar G."/>
            <person name="Sasikala C."/>
            <person name="Venkata Ramana C."/>
        </authorList>
    </citation>
    <scope>NUCLEOTIDE SEQUENCE [LARGE SCALE GENOMIC DNA]</scope>
    <source>
        <strain evidence="3 4">JC645</strain>
    </source>
</reference>
<dbReference type="SUPFAM" id="SSF50037">
    <property type="entry name" value="C-terminal domain of transcriptional repressors"/>
    <property type="match status" value="1"/>
</dbReference>
<keyword evidence="4" id="KW-1185">Reference proteome</keyword>
<dbReference type="InterPro" id="IPR008988">
    <property type="entry name" value="Transcriptional_repressor_C"/>
</dbReference>
<dbReference type="Gene3D" id="2.30.30.90">
    <property type="match status" value="1"/>
</dbReference>
<dbReference type="GO" id="GO:0046914">
    <property type="term" value="F:transition metal ion binding"/>
    <property type="evidence" value="ECO:0007669"/>
    <property type="project" value="InterPro"/>
</dbReference>
<evidence type="ECO:0000256" key="1">
    <source>
        <dbReference type="ARBA" id="ARBA00023004"/>
    </source>
</evidence>
<dbReference type="Proteomes" id="UP000324479">
    <property type="component" value="Unassembled WGS sequence"/>
</dbReference>
<gene>
    <name evidence="3" type="ORF">FYK55_27400</name>
</gene>
<dbReference type="Pfam" id="PF04023">
    <property type="entry name" value="FeoA"/>
    <property type="match status" value="1"/>
</dbReference>
<evidence type="ECO:0000259" key="2">
    <source>
        <dbReference type="SMART" id="SM00899"/>
    </source>
</evidence>
<dbReference type="AlphaFoldDB" id="A0A5M6CZ21"/>
<accession>A0A5M6CZ21</accession>
<keyword evidence="1" id="KW-0408">Iron</keyword>
<proteinExistence type="predicted"/>